<feature type="transmembrane region" description="Helical" evidence="8">
    <location>
        <begin position="412"/>
        <end position="433"/>
    </location>
</feature>
<evidence type="ECO:0000256" key="8">
    <source>
        <dbReference type="HAMAP-Rule" id="MF_01308"/>
    </source>
</evidence>
<evidence type="ECO:0000256" key="6">
    <source>
        <dbReference type="ARBA" id="ARBA00023065"/>
    </source>
</evidence>
<sequence>MKLNTLWNKTTQWLTGRTERSLEQAFQAALQIKELEDHYFQGHKVSADSIAYGASVITYFTTEVKQHLQTIQVNLAAFKKTPHFQPVVPDIVENNQPKDHSLKGQDEVNYLLEKLQFIDGMVARYSTLAIESASSIAIAAAPLPPSEILPPARIMDNQRKARPMPKNSSRYLRPNDGNQKLDSASRKTGMLPRSFLRTLNRLKQEMDPQSDEKEEEVLNQYRSARYKTTLSVKFLLMLIIIPLLTHQLTKTFFLTPIVEKYFDNHLEMVFLNQSLETEAFAELKHFEDTLRFQGLIQPEKRLSTEEIDERLKEKAQEISNSYRHVGANAIANIFADLLSLIAFVIVLVSSREEIEVVKEFIDEIVYGLSDSAKAFLIILFTDMFVGFHSPHGWEVILESIARHFGLPENRDFNFLFIATFPVILDTVFKYWIFRYLNSISPSSVATYRNMNE</sequence>
<evidence type="ECO:0000256" key="4">
    <source>
        <dbReference type="ARBA" id="ARBA00022781"/>
    </source>
</evidence>
<dbReference type="Pfam" id="PF03040">
    <property type="entry name" value="CemA"/>
    <property type="match status" value="1"/>
</dbReference>
<evidence type="ECO:0000256" key="7">
    <source>
        <dbReference type="ARBA" id="ARBA00023136"/>
    </source>
</evidence>
<keyword evidence="3 8" id="KW-0812">Transmembrane</keyword>
<evidence type="ECO:0000256" key="9">
    <source>
        <dbReference type="SAM" id="MobiDB-lite"/>
    </source>
</evidence>
<comment type="subcellular location">
    <subcellularLocation>
        <location evidence="8">Cell inner membrane</location>
        <topology evidence="8">Multi-pass membrane protein</topology>
    </subcellularLocation>
    <subcellularLocation>
        <location evidence="1">Membrane</location>
        <topology evidence="1">Multi-pass membrane protein</topology>
    </subcellularLocation>
</comment>
<dbReference type="GO" id="GO:0005886">
    <property type="term" value="C:plasma membrane"/>
    <property type="evidence" value="ECO:0007669"/>
    <property type="project" value="UniProtKB-SubCell"/>
</dbReference>
<dbReference type="HAMAP" id="MF_01308">
    <property type="entry name" value="CemA_PxcA"/>
    <property type="match status" value="1"/>
</dbReference>
<keyword evidence="4 8" id="KW-0375">Hydrogen ion transport</keyword>
<dbReference type="GO" id="GO:0015078">
    <property type="term" value="F:proton transmembrane transporter activity"/>
    <property type="evidence" value="ECO:0007669"/>
    <property type="project" value="UniProtKB-UniRule"/>
</dbReference>
<dbReference type="NCBIfam" id="NF002703">
    <property type="entry name" value="PRK02507.1-1"/>
    <property type="match status" value="1"/>
</dbReference>
<accession>A0A977PWR3</accession>
<keyword evidence="6 8" id="KW-0406">Ion transport</keyword>
<evidence type="ECO:0000313" key="10">
    <source>
        <dbReference type="EMBL" id="UXE62336.1"/>
    </source>
</evidence>
<keyword evidence="8" id="KW-1003">Cell membrane</keyword>
<dbReference type="PANTHER" id="PTHR33650:SF2">
    <property type="entry name" value="CHLOROPLAST ENVELOPE MEMBRANE PROTEIN"/>
    <property type="match status" value="1"/>
</dbReference>
<dbReference type="PANTHER" id="PTHR33650">
    <property type="entry name" value="CHLOROPLAST ENVELOPE MEMBRANE PROTEIN-RELATED"/>
    <property type="match status" value="1"/>
</dbReference>
<evidence type="ECO:0000256" key="1">
    <source>
        <dbReference type="ARBA" id="ARBA00004141"/>
    </source>
</evidence>
<keyword evidence="7 8" id="KW-0472">Membrane</keyword>
<reference evidence="10" key="1">
    <citation type="submission" date="2021-04" db="EMBL/GenBank/DDBJ databases">
        <title>Genome sequence of Woronichinia naegeliana from Washington state freshwater lake bloom.</title>
        <authorList>
            <person name="Dreher T.W."/>
        </authorList>
    </citation>
    <scope>NUCLEOTIDE SEQUENCE</scope>
    <source>
        <strain evidence="10">WA131</strain>
    </source>
</reference>
<organism evidence="10">
    <name type="scientific">Woronichinia naegeliana WA131</name>
    <dbReference type="NCBI Taxonomy" id="2824559"/>
    <lineage>
        <taxon>Bacteria</taxon>
        <taxon>Bacillati</taxon>
        <taxon>Cyanobacteriota</taxon>
        <taxon>Cyanophyceae</taxon>
        <taxon>Synechococcales</taxon>
        <taxon>Coelosphaeriaceae</taxon>
        <taxon>Woronichinia</taxon>
    </lineage>
</organism>
<evidence type="ECO:0000256" key="3">
    <source>
        <dbReference type="ARBA" id="ARBA00022692"/>
    </source>
</evidence>
<comment type="similarity">
    <text evidence="8">Belongs to the CemA family.</text>
</comment>
<proteinExistence type="inferred from homology"/>
<gene>
    <name evidence="8" type="primary">pxcA</name>
    <name evidence="10" type="ORF">KA717_05905</name>
</gene>
<keyword evidence="5 8" id="KW-1133">Transmembrane helix</keyword>
<keyword evidence="8" id="KW-0997">Cell inner membrane</keyword>
<dbReference type="EMBL" id="CP073041">
    <property type="protein sequence ID" value="UXE62336.1"/>
    <property type="molecule type" value="Genomic_DNA"/>
</dbReference>
<dbReference type="KEGG" id="wna:KA717_05905"/>
<keyword evidence="2 8" id="KW-0813">Transport</keyword>
<evidence type="ECO:0000256" key="2">
    <source>
        <dbReference type="ARBA" id="ARBA00022448"/>
    </source>
</evidence>
<protein>
    <recommendedName>
        <fullName evidence="8">Proton extrusion protein PxcA</fullName>
    </recommendedName>
</protein>
<evidence type="ECO:0000256" key="5">
    <source>
        <dbReference type="ARBA" id="ARBA00022989"/>
    </source>
</evidence>
<feature type="compositionally biased region" description="Polar residues" evidence="9">
    <location>
        <begin position="166"/>
        <end position="182"/>
    </location>
</feature>
<dbReference type="InterPro" id="IPR004282">
    <property type="entry name" value="CemA"/>
</dbReference>
<dbReference type="Proteomes" id="UP001065613">
    <property type="component" value="Chromosome"/>
</dbReference>
<feature type="transmembrane region" description="Helical" evidence="8">
    <location>
        <begin position="329"/>
        <end position="348"/>
    </location>
</feature>
<feature type="region of interest" description="Disordered" evidence="9">
    <location>
        <begin position="160"/>
        <end position="185"/>
    </location>
</feature>
<name>A0A977PWR3_9CYAN</name>
<dbReference type="AlphaFoldDB" id="A0A977PWR3"/>
<comment type="function">
    <text evidence="8">Required for H(+) efflux immediately after light irradiation to form a rapid H(+) concentration gradient across the thylakoid membranes. Together with PxcL, contributes to transient H(+) uptake following dark to light transition.</text>
</comment>
<feature type="transmembrane region" description="Helical" evidence="8">
    <location>
        <begin position="230"/>
        <end position="248"/>
    </location>
</feature>